<protein>
    <recommendedName>
        <fullName evidence="11">Putative inorganic phosphate cotransporter</fullName>
    </recommendedName>
</protein>
<feature type="non-terminal residue" evidence="13">
    <location>
        <position position="496"/>
    </location>
</feature>
<keyword evidence="9" id="KW-0406">Ion transport</keyword>
<sequence>MCTIRVNYSSIEKMEAISDKKVSVPWIKIRYVQMVLLFFLLGMSYAIRTILSVAIVAMVTTDTSINSDIPTFDWKNTGVILSAFYWSYALLQFFAGPIAHTFSPKWILTIAMVVNSGTSLLIPILAVHLGSGGVIACRVIQGIAQGFIIPLVHTMLGRWAPTEERSWINTTVYSGCSFGTIISMPITGYISASWLGWPFSFYLFGILGMVWCVFWIIFSADRPATHKSISLEERRYIEESLGQAEEENIQVNEKVPWRAILTSLPYWAVVVGAIGESWGSTFLITEIPTYLSKTTDINIEKNGLYSSAPYVVAAVLTVIYGPLADYLIHSNVTSRKTSRRIFHGLGAFLPALALVWLAYEKNRWGIAALLIVAISLNGAMFCGYNVNHIDISPRFSGVLFGISNGIGQTLAILAPLLVQFIVYDETDKDLWRTMFVIAAIIYAATAVVFITYLSAERQWWDAISRPSKGDFQSELQSHRDQELINQTRQPTAKFLG</sequence>
<dbReference type="PANTHER" id="PTHR11662">
    <property type="entry name" value="SOLUTE CARRIER FAMILY 17"/>
    <property type="match status" value="1"/>
</dbReference>
<dbReference type="GO" id="GO:0015293">
    <property type="term" value="F:symporter activity"/>
    <property type="evidence" value="ECO:0007669"/>
    <property type="project" value="UniProtKB-KW"/>
</dbReference>
<evidence type="ECO:0000256" key="8">
    <source>
        <dbReference type="ARBA" id="ARBA00023136"/>
    </source>
</evidence>
<comment type="subcellular location">
    <subcellularLocation>
        <location evidence="1">Membrane</location>
        <topology evidence="1">Multi-pass membrane protein</topology>
    </subcellularLocation>
</comment>
<evidence type="ECO:0000256" key="9">
    <source>
        <dbReference type="ARBA" id="ARBA00023201"/>
    </source>
</evidence>
<dbReference type="EMBL" id="KB740648">
    <property type="protein sequence ID" value="ENN79788.1"/>
    <property type="molecule type" value="Genomic_DNA"/>
</dbReference>
<comment type="function">
    <text evidence="10">May be an inorganic phosphate cotransporter.</text>
</comment>
<dbReference type="SUPFAM" id="SSF103473">
    <property type="entry name" value="MFS general substrate transporter"/>
    <property type="match status" value="1"/>
</dbReference>
<accession>N6TP41</accession>
<evidence type="ECO:0000256" key="11">
    <source>
        <dbReference type="ARBA" id="ARBA00068450"/>
    </source>
</evidence>
<evidence type="ECO:0000256" key="5">
    <source>
        <dbReference type="ARBA" id="ARBA00022847"/>
    </source>
</evidence>
<dbReference type="OrthoDB" id="2985014at2759"/>
<organism evidence="13">
    <name type="scientific">Dendroctonus ponderosae</name>
    <name type="common">Mountain pine beetle</name>
    <dbReference type="NCBI Taxonomy" id="77166"/>
    <lineage>
        <taxon>Eukaryota</taxon>
        <taxon>Metazoa</taxon>
        <taxon>Ecdysozoa</taxon>
        <taxon>Arthropoda</taxon>
        <taxon>Hexapoda</taxon>
        <taxon>Insecta</taxon>
        <taxon>Pterygota</taxon>
        <taxon>Neoptera</taxon>
        <taxon>Endopterygota</taxon>
        <taxon>Coleoptera</taxon>
        <taxon>Polyphaga</taxon>
        <taxon>Cucujiformia</taxon>
        <taxon>Curculionidae</taxon>
        <taxon>Scolytinae</taxon>
        <taxon>Dendroctonus</taxon>
    </lineage>
</organism>
<gene>
    <name evidence="13" type="ORF">YQE_03844</name>
</gene>
<dbReference type="GO" id="GO:0006814">
    <property type="term" value="P:sodium ion transport"/>
    <property type="evidence" value="ECO:0007669"/>
    <property type="project" value="UniProtKB-KW"/>
</dbReference>
<evidence type="ECO:0000256" key="4">
    <source>
        <dbReference type="ARBA" id="ARBA00022692"/>
    </source>
</evidence>
<evidence type="ECO:0000256" key="1">
    <source>
        <dbReference type="ARBA" id="ARBA00004141"/>
    </source>
</evidence>
<dbReference type="AlphaFoldDB" id="N6TP41"/>
<name>N6TP41_DENPD</name>
<evidence type="ECO:0000256" key="10">
    <source>
        <dbReference type="ARBA" id="ARBA00054632"/>
    </source>
</evidence>
<dbReference type="OMA" id="ERSWINT"/>
<evidence type="ECO:0000259" key="12">
    <source>
        <dbReference type="PROSITE" id="PS50850"/>
    </source>
</evidence>
<dbReference type="FunFam" id="1.20.1250.20:FF:000144">
    <property type="entry name" value="Picot, isoform B"/>
    <property type="match status" value="1"/>
</dbReference>
<dbReference type="GO" id="GO:0016020">
    <property type="term" value="C:membrane"/>
    <property type="evidence" value="ECO:0007669"/>
    <property type="project" value="UniProtKB-SubCell"/>
</dbReference>
<dbReference type="InterPro" id="IPR020846">
    <property type="entry name" value="MFS_dom"/>
</dbReference>
<evidence type="ECO:0000256" key="3">
    <source>
        <dbReference type="ARBA" id="ARBA00022448"/>
    </source>
</evidence>
<dbReference type="PANTHER" id="PTHR11662:SF280">
    <property type="entry name" value="FI21844P1-RELATED"/>
    <property type="match status" value="1"/>
</dbReference>
<keyword evidence="7" id="KW-0915">Sodium</keyword>
<dbReference type="Pfam" id="PF07690">
    <property type="entry name" value="MFS_1"/>
    <property type="match status" value="1"/>
</dbReference>
<keyword evidence="9" id="KW-0739">Sodium transport</keyword>
<dbReference type="GO" id="GO:0006820">
    <property type="term" value="P:monoatomic anion transport"/>
    <property type="evidence" value="ECO:0007669"/>
    <property type="project" value="TreeGrafter"/>
</dbReference>
<dbReference type="InterPro" id="IPR011701">
    <property type="entry name" value="MFS"/>
</dbReference>
<dbReference type="Gene3D" id="1.20.1250.20">
    <property type="entry name" value="MFS general substrate transporter like domains"/>
    <property type="match status" value="2"/>
</dbReference>
<feature type="domain" description="Major facilitator superfamily (MFS) profile" evidence="12">
    <location>
        <begin position="30"/>
        <end position="457"/>
    </location>
</feature>
<evidence type="ECO:0000256" key="7">
    <source>
        <dbReference type="ARBA" id="ARBA00023053"/>
    </source>
</evidence>
<keyword evidence="8" id="KW-0472">Membrane</keyword>
<evidence type="ECO:0000256" key="6">
    <source>
        <dbReference type="ARBA" id="ARBA00022989"/>
    </source>
</evidence>
<reference evidence="13" key="1">
    <citation type="journal article" date="2013" name="Genome Biol.">
        <title>Draft genome of the mountain pine beetle, Dendroctonus ponderosae Hopkins, a major forest pest.</title>
        <authorList>
            <person name="Keeling C.I."/>
            <person name="Yuen M.M."/>
            <person name="Liao N.Y."/>
            <person name="Docking T.R."/>
            <person name="Chan S.K."/>
            <person name="Taylor G.A."/>
            <person name="Palmquist D.L."/>
            <person name="Jackman S.D."/>
            <person name="Nguyen A."/>
            <person name="Li M."/>
            <person name="Henderson H."/>
            <person name="Janes J.K."/>
            <person name="Zhao Y."/>
            <person name="Pandoh P."/>
            <person name="Moore R."/>
            <person name="Sperling F.A."/>
            <person name="Huber D.P."/>
            <person name="Birol I."/>
            <person name="Jones S.J."/>
            <person name="Bohlmann J."/>
        </authorList>
    </citation>
    <scope>NUCLEOTIDE SEQUENCE</scope>
</reference>
<keyword evidence="5" id="KW-0769">Symport</keyword>
<evidence type="ECO:0000256" key="2">
    <source>
        <dbReference type="ARBA" id="ARBA00008586"/>
    </source>
</evidence>
<feature type="non-terminal residue" evidence="13">
    <location>
        <position position="1"/>
    </location>
</feature>
<dbReference type="InterPro" id="IPR036259">
    <property type="entry name" value="MFS_trans_sf"/>
</dbReference>
<keyword evidence="4" id="KW-0812">Transmembrane</keyword>
<evidence type="ECO:0000313" key="13">
    <source>
        <dbReference type="EMBL" id="ENN79788.1"/>
    </source>
</evidence>
<dbReference type="InterPro" id="IPR050382">
    <property type="entry name" value="MFS_Na/Anion_cotransporter"/>
</dbReference>
<comment type="similarity">
    <text evidence="2">Belongs to the major facilitator superfamily. Sodium/anion cotransporter family.</text>
</comment>
<keyword evidence="6" id="KW-1133">Transmembrane helix</keyword>
<dbReference type="PROSITE" id="PS50850">
    <property type="entry name" value="MFS"/>
    <property type="match status" value="1"/>
</dbReference>
<dbReference type="FunFam" id="1.20.1250.20:FF:000003">
    <property type="entry name" value="Solute carrier family 17 member 3"/>
    <property type="match status" value="1"/>
</dbReference>
<proteinExistence type="inferred from homology"/>
<keyword evidence="3" id="KW-0813">Transport</keyword>
<dbReference type="HOGENOM" id="CLU_001265_5_0_1"/>